<dbReference type="Proteomes" id="UP000789524">
    <property type="component" value="Unassembled WGS sequence"/>
</dbReference>
<evidence type="ECO:0000313" key="2">
    <source>
        <dbReference type="Proteomes" id="UP000789524"/>
    </source>
</evidence>
<dbReference type="EMBL" id="CAKASE010000043">
    <property type="protein sequence ID" value="CAG9558906.1"/>
    <property type="molecule type" value="Genomic_DNA"/>
</dbReference>
<dbReference type="OrthoDB" id="6929931at2759"/>
<organism evidence="1 2">
    <name type="scientific">Danaus chrysippus</name>
    <name type="common">African queen</name>
    <dbReference type="NCBI Taxonomy" id="151541"/>
    <lineage>
        <taxon>Eukaryota</taxon>
        <taxon>Metazoa</taxon>
        <taxon>Ecdysozoa</taxon>
        <taxon>Arthropoda</taxon>
        <taxon>Hexapoda</taxon>
        <taxon>Insecta</taxon>
        <taxon>Pterygota</taxon>
        <taxon>Neoptera</taxon>
        <taxon>Endopterygota</taxon>
        <taxon>Lepidoptera</taxon>
        <taxon>Glossata</taxon>
        <taxon>Ditrysia</taxon>
        <taxon>Papilionoidea</taxon>
        <taxon>Nymphalidae</taxon>
        <taxon>Danainae</taxon>
        <taxon>Danaini</taxon>
        <taxon>Danaina</taxon>
        <taxon>Danaus</taxon>
        <taxon>Anosia</taxon>
    </lineage>
</organism>
<proteinExistence type="predicted"/>
<comment type="caution">
    <text evidence="1">The sequence shown here is derived from an EMBL/GenBank/DDBJ whole genome shotgun (WGS) entry which is preliminary data.</text>
</comment>
<dbReference type="AlphaFoldDB" id="A0A8J2MAS5"/>
<name>A0A8J2MAS5_9NEOP</name>
<protein>
    <submittedName>
        <fullName evidence="1">(African queen) hypothetical protein</fullName>
    </submittedName>
</protein>
<keyword evidence="2" id="KW-1185">Reference proteome</keyword>
<gene>
    <name evidence="1" type="ORF">DCHRY22_LOCUS874</name>
</gene>
<accession>A0A8J2MAS5</accession>
<evidence type="ECO:0000313" key="1">
    <source>
        <dbReference type="EMBL" id="CAG9558906.1"/>
    </source>
</evidence>
<sequence length="175" mass="20289">MPNDNIDKGRLKDLITKRSSAKGQITKFKNYLNGIANMIELNSIQLTELSLKLAKFEALSVRVDDLQNEIEVLNFENISTEIDERDNIERDIIINIATAKTLLDKFIKKTEGEQRRISILDNSYCSDQEIGLKLPQIQIAKFDGAYFRWLEFRDTLENLIHNNMRMSLLFISFTT</sequence>
<reference evidence="1" key="1">
    <citation type="submission" date="2021-09" db="EMBL/GenBank/DDBJ databases">
        <authorList>
            <person name="Martin H S."/>
        </authorList>
    </citation>
    <scope>NUCLEOTIDE SEQUENCE</scope>
</reference>